<reference evidence="4 5" key="1">
    <citation type="submission" date="2017-01" db="EMBL/GenBank/DDBJ databases">
        <authorList>
            <consortium name="Urmite Genomes"/>
        </authorList>
    </citation>
    <scope>NUCLEOTIDE SEQUENCE [LARGE SCALE GENOMIC DNA]</scope>
    <source>
        <strain evidence="4 5">AB308</strain>
    </source>
</reference>
<dbReference type="Gene3D" id="1.20.1260.20">
    <property type="entry name" value="PPE superfamily"/>
    <property type="match status" value="1"/>
</dbReference>
<dbReference type="GO" id="GO:0052572">
    <property type="term" value="P:response to host immune response"/>
    <property type="evidence" value="ECO:0007669"/>
    <property type="project" value="TreeGrafter"/>
</dbReference>
<evidence type="ECO:0000256" key="1">
    <source>
        <dbReference type="ARBA" id="ARBA00010652"/>
    </source>
</evidence>
<dbReference type="InterPro" id="IPR022171">
    <property type="entry name" value="PPE_C"/>
</dbReference>
<dbReference type="SUPFAM" id="SSF140459">
    <property type="entry name" value="PE/PPE dimer-like"/>
    <property type="match status" value="1"/>
</dbReference>
<protein>
    <submittedName>
        <fullName evidence="4">PPE family protein</fullName>
    </submittedName>
</protein>
<gene>
    <name evidence="4" type="ORF">MTAB308_457</name>
</gene>
<dbReference type="Pfam" id="PF00823">
    <property type="entry name" value="PPE"/>
    <property type="match status" value="1"/>
</dbReference>
<name>A0A2U3N650_9MYCO</name>
<dbReference type="EMBL" id="FTRV01000009">
    <property type="protein sequence ID" value="SPM26982.1"/>
    <property type="molecule type" value="Genomic_DNA"/>
</dbReference>
<evidence type="ECO:0000313" key="4">
    <source>
        <dbReference type="EMBL" id="SPM26982.1"/>
    </source>
</evidence>
<dbReference type="PANTHER" id="PTHR46766:SF1">
    <property type="entry name" value="GLUTAMINE-RICH PROTEIN 2"/>
    <property type="match status" value="1"/>
</dbReference>
<organism evidence="4 5">
    <name type="scientific">Mycobacterium terramassiliense</name>
    <dbReference type="NCBI Taxonomy" id="1841859"/>
    <lineage>
        <taxon>Bacteria</taxon>
        <taxon>Bacillati</taxon>
        <taxon>Actinomycetota</taxon>
        <taxon>Actinomycetes</taxon>
        <taxon>Mycobacteriales</taxon>
        <taxon>Mycobacteriaceae</taxon>
        <taxon>Mycobacterium</taxon>
    </lineage>
</organism>
<dbReference type="InterPro" id="IPR038332">
    <property type="entry name" value="PPE_sf"/>
</dbReference>
<comment type="similarity">
    <text evidence="1">Belongs to the mycobacterial PPE family.</text>
</comment>
<dbReference type="AlphaFoldDB" id="A0A2U3N650"/>
<dbReference type="STRING" id="1841859.GCA_900157385_00452"/>
<feature type="domain" description="PPE family C-terminal" evidence="3">
    <location>
        <begin position="313"/>
        <end position="393"/>
    </location>
</feature>
<accession>A0A2U3N650</accession>
<evidence type="ECO:0000259" key="3">
    <source>
        <dbReference type="Pfam" id="PF12484"/>
    </source>
</evidence>
<feature type="domain" description="PPE" evidence="2">
    <location>
        <begin position="3"/>
        <end position="165"/>
    </location>
</feature>
<proteinExistence type="inferred from homology"/>
<dbReference type="Proteomes" id="UP000241595">
    <property type="component" value="Unassembled WGS sequence"/>
</dbReference>
<evidence type="ECO:0000313" key="5">
    <source>
        <dbReference type="Proteomes" id="UP000241595"/>
    </source>
</evidence>
<keyword evidence="5" id="KW-1185">Reference proteome</keyword>
<dbReference type="Pfam" id="PF12484">
    <property type="entry name" value="PPE-SVP"/>
    <property type="match status" value="1"/>
</dbReference>
<evidence type="ECO:0000259" key="2">
    <source>
        <dbReference type="Pfam" id="PF00823"/>
    </source>
</evidence>
<dbReference type="PANTHER" id="PTHR46766">
    <property type="entry name" value="GLUTAMINE-RICH PROTEIN 2"/>
    <property type="match status" value="1"/>
</dbReference>
<dbReference type="FunFam" id="1.20.1260.20:FF:000001">
    <property type="entry name" value="PPE family protein PPE41"/>
    <property type="match status" value="1"/>
</dbReference>
<dbReference type="InterPro" id="IPR000030">
    <property type="entry name" value="PPE_dom"/>
</dbReference>
<sequence length="397" mass="38973">MIDFGALPPEINSARIYAGPGSSSLTAAASAWNGLAAELNSAAAGYDTVVTTLSGEEWLGPASASMAAAVRPYVEWMNTTAAQAEQAAARARAAAAAYEAALAAVVPPPMIAANRAQLAQATAVNVLGQNNAIIAQLEAQYAEFWAQDAAAMYDYAGSSASATKVAPFTAAPQIANPAAQAAQTAAATSGGGQSTLARLIANLPSQLQGLASPTSAASAAASMPVLTEVWFLLTGQTVLPTNLGTFLNGIAPYTSFFYNTEGLPYFSVGMGNFGVQISKTLGWIGGAAGPGVATVPKGLPGLGGLIGGGAGAAAQLGSATSIGKLSVPAAWAAAAPAAQHAGTELVSAIRPTAEAGAGPGNLLGGMPLAGMGSGTAGGAGPRYGFRPTVMARPPLGG</sequence>